<evidence type="ECO:0000256" key="2">
    <source>
        <dbReference type="ARBA" id="ARBA00023002"/>
    </source>
</evidence>
<evidence type="ECO:0000313" key="3">
    <source>
        <dbReference type="EMBL" id="KAK1764532.1"/>
    </source>
</evidence>
<dbReference type="SUPFAM" id="SSF51735">
    <property type="entry name" value="NAD(P)-binding Rossmann-fold domains"/>
    <property type="match status" value="1"/>
</dbReference>
<dbReference type="GO" id="GO:0005737">
    <property type="term" value="C:cytoplasm"/>
    <property type="evidence" value="ECO:0007669"/>
    <property type="project" value="TreeGrafter"/>
</dbReference>
<dbReference type="EMBL" id="MU839020">
    <property type="protein sequence ID" value="KAK1764532.1"/>
    <property type="molecule type" value="Genomic_DNA"/>
</dbReference>
<keyword evidence="2" id="KW-0560">Oxidoreductase</keyword>
<comment type="caution">
    <text evidence="3">The sequence shown here is derived from an EMBL/GenBank/DDBJ whole genome shotgun (WGS) entry which is preliminary data.</text>
</comment>
<evidence type="ECO:0000313" key="4">
    <source>
        <dbReference type="Proteomes" id="UP001244011"/>
    </source>
</evidence>
<organism evidence="3 4">
    <name type="scientific">Phialemonium atrogriseum</name>
    <dbReference type="NCBI Taxonomy" id="1093897"/>
    <lineage>
        <taxon>Eukaryota</taxon>
        <taxon>Fungi</taxon>
        <taxon>Dikarya</taxon>
        <taxon>Ascomycota</taxon>
        <taxon>Pezizomycotina</taxon>
        <taxon>Sordariomycetes</taxon>
        <taxon>Sordariomycetidae</taxon>
        <taxon>Cephalothecales</taxon>
        <taxon>Cephalothecaceae</taxon>
        <taxon>Phialemonium</taxon>
    </lineage>
</organism>
<keyword evidence="4" id="KW-1185">Reference proteome</keyword>
<dbReference type="InterPro" id="IPR002347">
    <property type="entry name" value="SDR_fam"/>
</dbReference>
<dbReference type="PANTHER" id="PTHR44229:SF4">
    <property type="entry name" value="15-HYDROXYPROSTAGLANDIN DEHYDROGENASE [NAD(+)]"/>
    <property type="match status" value="1"/>
</dbReference>
<dbReference type="RefSeq" id="XP_060280745.1">
    <property type="nucleotide sequence ID" value="XM_060431823.1"/>
</dbReference>
<dbReference type="InterPro" id="IPR036291">
    <property type="entry name" value="NAD(P)-bd_dom_sf"/>
</dbReference>
<sequence length="291" mass="31404">MTVGEFPLNGKIAVVTGAGSGINLAFAKLAEQGGAKIVIADLKLTGDAEDFMRVSEAKGSVIYVHCDVTKRADLENLAQESEKQFGDVPDVWIAGAGVFEPAWSNFWDDTELDGYKQVDINVNHPMKLSRIAIKSLVRKRKPGVVLVVASLAGYQGAFSSPLYCATKHACVGFVRSMAELDRIERIKFALIAPGFVRTPLWTDHPEKMAQFGYSLENSVTPETVAARMIDLVTSAKYVGGSCLEVAAGGSRLLGTWDVPAPDARGTTIDSAILEENYKPILAKLQTERVAL</sequence>
<dbReference type="Pfam" id="PF00106">
    <property type="entry name" value="adh_short"/>
    <property type="match status" value="1"/>
</dbReference>
<dbReference type="Proteomes" id="UP001244011">
    <property type="component" value="Unassembled WGS sequence"/>
</dbReference>
<dbReference type="Gene3D" id="3.40.50.720">
    <property type="entry name" value="NAD(P)-binding Rossmann-like Domain"/>
    <property type="match status" value="1"/>
</dbReference>
<protein>
    <submittedName>
        <fullName evidence="3">NAD(P)-binding Rossmann-fold containing protein-14</fullName>
    </submittedName>
</protein>
<dbReference type="GO" id="GO:0016616">
    <property type="term" value="F:oxidoreductase activity, acting on the CH-OH group of donors, NAD or NADP as acceptor"/>
    <property type="evidence" value="ECO:0007669"/>
    <property type="project" value="TreeGrafter"/>
</dbReference>
<proteinExistence type="inferred from homology"/>
<comment type="similarity">
    <text evidence="1">Belongs to the short-chain dehydrogenases/reductases (SDR) family.</text>
</comment>
<name>A0AAJ0FEM7_9PEZI</name>
<dbReference type="PANTHER" id="PTHR44229">
    <property type="entry name" value="15-HYDROXYPROSTAGLANDIN DEHYDROGENASE [NAD(+)]"/>
    <property type="match status" value="1"/>
</dbReference>
<evidence type="ECO:0000256" key="1">
    <source>
        <dbReference type="ARBA" id="ARBA00006484"/>
    </source>
</evidence>
<dbReference type="GeneID" id="85315010"/>
<gene>
    <name evidence="3" type="ORF">QBC33DRAFT_595376</name>
</gene>
<reference evidence="3" key="1">
    <citation type="submission" date="2023-06" db="EMBL/GenBank/DDBJ databases">
        <title>Genome-scale phylogeny and comparative genomics of the fungal order Sordariales.</title>
        <authorList>
            <consortium name="Lawrence Berkeley National Laboratory"/>
            <person name="Hensen N."/>
            <person name="Bonometti L."/>
            <person name="Westerberg I."/>
            <person name="Brannstrom I.O."/>
            <person name="Guillou S."/>
            <person name="Cros-Aarteil S."/>
            <person name="Calhoun S."/>
            <person name="Haridas S."/>
            <person name="Kuo A."/>
            <person name="Mondo S."/>
            <person name="Pangilinan J."/>
            <person name="Riley R."/>
            <person name="Labutti K."/>
            <person name="Andreopoulos B."/>
            <person name="Lipzen A."/>
            <person name="Chen C."/>
            <person name="Yanf M."/>
            <person name="Daum C."/>
            <person name="Ng V."/>
            <person name="Clum A."/>
            <person name="Steindorff A."/>
            <person name="Ohm R."/>
            <person name="Martin F."/>
            <person name="Silar P."/>
            <person name="Natvig D."/>
            <person name="Lalanne C."/>
            <person name="Gautier V."/>
            <person name="Ament-Velasquez S.L."/>
            <person name="Kruys A."/>
            <person name="Hutchinson M.I."/>
            <person name="Powell A.J."/>
            <person name="Barry K."/>
            <person name="Miller A.N."/>
            <person name="Grigoriev I.V."/>
            <person name="Debuchy R."/>
            <person name="Gladieux P."/>
            <person name="Thoren M.H."/>
            <person name="Johannesson H."/>
        </authorList>
    </citation>
    <scope>NUCLEOTIDE SEQUENCE</scope>
    <source>
        <strain evidence="3">8032-3</strain>
    </source>
</reference>
<accession>A0AAJ0FEM7</accession>
<dbReference type="PRINTS" id="PR00081">
    <property type="entry name" value="GDHRDH"/>
</dbReference>
<dbReference type="AlphaFoldDB" id="A0AAJ0FEM7"/>